<dbReference type="GO" id="GO:0006383">
    <property type="term" value="P:transcription by RNA polymerase III"/>
    <property type="evidence" value="ECO:0007669"/>
    <property type="project" value="InterPro"/>
</dbReference>
<protein>
    <submittedName>
        <fullName evidence="3">Uncharacterized protein</fullName>
    </submittedName>
</protein>
<dbReference type="GO" id="GO:0000127">
    <property type="term" value="C:transcription factor TFIIIC complex"/>
    <property type="evidence" value="ECO:0007669"/>
    <property type="project" value="TreeGrafter"/>
</dbReference>
<dbReference type="Pfam" id="PF13374">
    <property type="entry name" value="TPR_10"/>
    <property type="match status" value="1"/>
</dbReference>
<accession>A0A8T0IMG2</accession>
<feature type="region of interest" description="Disordered" evidence="2">
    <location>
        <begin position="69"/>
        <end position="92"/>
    </location>
</feature>
<feature type="compositionally biased region" description="Basic residues" evidence="2">
    <location>
        <begin position="72"/>
        <end position="88"/>
    </location>
</feature>
<dbReference type="Pfam" id="PF13181">
    <property type="entry name" value="TPR_8"/>
    <property type="match status" value="1"/>
</dbReference>
<keyword evidence="4" id="KW-1185">Reference proteome</keyword>
<dbReference type="InterPro" id="IPR011990">
    <property type="entry name" value="TPR-like_helical_dom_sf"/>
</dbReference>
<evidence type="ECO:0000313" key="4">
    <source>
        <dbReference type="Proteomes" id="UP000822688"/>
    </source>
</evidence>
<evidence type="ECO:0000313" key="3">
    <source>
        <dbReference type="EMBL" id="KAG0583748.1"/>
    </source>
</evidence>
<dbReference type="Pfam" id="PF13174">
    <property type="entry name" value="TPR_6"/>
    <property type="match status" value="1"/>
</dbReference>
<dbReference type="InterPro" id="IPR039340">
    <property type="entry name" value="Tfc4/TFIIIC-102/Sfc4"/>
</dbReference>
<name>A0A8T0IMG2_CERPU</name>
<dbReference type="EMBL" id="CM026423">
    <property type="protein sequence ID" value="KAG0583748.1"/>
    <property type="molecule type" value="Genomic_DNA"/>
</dbReference>
<dbReference type="SMART" id="SM00028">
    <property type="entry name" value="TPR"/>
    <property type="match status" value="6"/>
</dbReference>
<dbReference type="Proteomes" id="UP000822688">
    <property type="component" value="Chromosome 3"/>
</dbReference>
<feature type="non-terminal residue" evidence="3">
    <location>
        <position position="326"/>
    </location>
</feature>
<dbReference type="Pfam" id="PF14559">
    <property type="entry name" value="TPR_19"/>
    <property type="match status" value="1"/>
</dbReference>
<sequence length="326" mass="36313">MDPLRFAEEDENGKLPYEQFQRLEYEALAAKKRKNLAAKRAETAQTKAKQQDIFGASVDEIWDAAGFGATGGRRRRKGPKKKGRKKKAAGGLTPEINKKLGEANLLYATGQFDEAVEILKEVVRIAPNVADSYHTLGLLYDAKGDRTRALNFYMIAAHLTPKDIVLWKRLASWSMELDNPGQVIYCLQRAMRADPTDVDAKWDCASLYAELNDFQKAIDCLEQLLDVRPGDVEICKMIAKMRQKNGQPDLATQVLEKLIEEYPAEADLSAVNLLAELHMANGAFATTISWIDQARDLYSPDQPLPLDLSVKAGICHAYLGDLEAAE</sequence>
<dbReference type="FunFam" id="1.25.40.10:FF:001914">
    <property type="entry name" value="General transcription factor 3C polypeptide 3-like Protein"/>
    <property type="match status" value="1"/>
</dbReference>
<dbReference type="PROSITE" id="PS50005">
    <property type="entry name" value="TPR"/>
    <property type="match status" value="2"/>
</dbReference>
<reference evidence="3" key="1">
    <citation type="submission" date="2020-06" db="EMBL/GenBank/DDBJ databases">
        <title>WGS assembly of Ceratodon purpureus strain R40.</title>
        <authorList>
            <person name="Carey S.B."/>
            <person name="Jenkins J."/>
            <person name="Shu S."/>
            <person name="Lovell J.T."/>
            <person name="Sreedasyam A."/>
            <person name="Maumus F."/>
            <person name="Tiley G.P."/>
            <person name="Fernandez-Pozo N."/>
            <person name="Barry K."/>
            <person name="Chen C."/>
            <person name="Wang M."/>
            <person name="Lipzen A."/>
            <person name="Daum C."/>
            <person name="Saski C.A."/>
            <person name="Payton A.C."/>
            <person name="Mcbreen J.C."/>
            <person name="Conrad R.E."/>
            <person name="Kollar L.M."/>
            <person name="Olsson S."/>
            <person name="Huttunen S."/>
            <person name="Landis J.B."/>
            <person name="Wickett N.J."/>
            <person name="Johnson M.G."/>
            <person name="Rensing S.A."/>
            <person name="Grimwood J."/>
            <person name="Schmutz J."/>
            <person name="Mcdaniel S.F."/>
        </authorList>
    </citation>
    <scope>NUCLEOTIDE SEQUENCE</scope>
    <source>
        <strain evidence="3">R40</strain>
    </source>
</reference>
<evidence type="ECO:0000256" key="1">
    <source>
        <dbReference type="PROSITE-ProRule" id="PRU00339"/>
    </source>
</evidence>
<keyword evidence="1" id="KW-0802">TPR repeat</keyword>
<organism evidence="3 4">
    <name type="scientific">Ceratodon purpureus</name>
    <name type="common">Fire moss</name>
    <name type="synonym">Dicranum purpureum</name>
    <dbReference type="NCBI Taxonomy" id="3225"/>
    <lineage>
        <taxon>Eukaryota</taxon>
        <taxon>Viridiplantae</taxon>
        <taxon>Streptophyta</taxon>
        <taxon>Embryophyta</taxon>
        <taxon>Bryophyta</taxon>
        <taxon>Bryophytina</taxon>
        <taxon>Bryopsida</taxon>
        <taxon>Dicranidae</taxon>
        <taxon>Pseudoditrichales</taxon>
        <taxon>Ditrichaceae</taxon>
        <taxon>Ceratodon</taxon>
    </lineage>
</organism>
<comment type="caution">
    <text evidence="3">The sequence shown here is derived from an EMBL/GenBank/DDBJ whole genome shotgun (WGS) entry which is preliminary data.</text>
</comment>
<dbReference type="OrthoDB" id="9991317at2759"/>
<evidence type="ECO:0000256" key="2">
    <source>
        <dbReference type="SAM" id="MobiDB-lite"/>
    </source>
</evidence>
<dbReference type="PANTHER" id="PTHR23082">
    <property type="entry name" value="TRANSCRIPTION INITIATION FACTOR IIIC TFIIIC , POLYPEPTIDE 3-RELATED"/>
    <property type="match status" value="1"/>
</dbReference>
<feature type="repeat" description="TPR" evidence="1">
    <location>
        <begin position="198"/>
        <end position="231"/>
    </location>
</feature>
<dbReference type="InterPro" id="IPR019734">
    <property type="entry name" value="TPR_rpt"/>
</dbReference>
<gene>
    <name evidence="3" type="ORF">KC19_3G160100</name>
</gene>
<feature type="repeat" description="TPR" evidence="1">
    <location>
        <begin position="130"/>
        <end position="163"/>
    </location>
</feature>
<dbReference type="PANTHER" id="PTHR23082:SF0">
    <property type="entry name" value="GENERAL TRANSCRIPTION FACTOR 3C POLYPEPTIDE 3"/>
    <property type="match status" value="1"/>
</dbReference>
<proteinExistence type="predicted"/>
<dbReference type="AlphaFoldDB" id="A0A8T0IMG2"/>
<dbReference type="Gene3D" id="1.25.40.10">
    <property type="entry name" value="Tetratricopeptide repeat domain"/>
    <property type="match status" value="1"/>
</dbReference>
<dbReference type="SUPFAM" id="SSF48452">
    <property type="entry name" value="TPR-like"/>
    <property type="match status" value="1"/>
</dbReference>